<feature type="region of interest" description="Disordered" evidence="1">
    <location>
        <begin position="824"/>
        <end position="849"/>
    </location>
</feature>
<feature type="transmembrane region" description="Helical" evidence="2">
    <location>
        <begin position="1086"/>
        <end position="1107"/>
    </location>
</feature>
<feature type="compositionally biased region" description="Low complexity" evidence="1">
    <location>
        <begin position="279"/>
        <end position="294"/>
    </location>
</feature>
<feature type="compositionally biased region" description="Low complexity" evidence="1">
    <location>
        <begin position="154"/>
        <end position="172"/>
    </location>
</feature>
<proteinExistence type="predicted"/>
<dbReference type="EMBL" id="CAMXCT010006767">
    <property type="protein sequence ID" value="CAI4019706.1"/>
    <property type="molecule type" value="Genomic_DNA"/>
</dbReference>
<feature type="compositionally biased region" description="Polar residues" evidence="1">
    <location>
        <begin position="344"/>
        <end position="355"/>
    </location>
</feature>
<feature type="compositionally biased region" description="Low complexity" evidence="1">
    <location>
        <begin position="212"/>
        <end position="233"/>
    </location>
</feature>
<feature type="region of interest" description="Disordered" evidence="1">
    <location>
        <begin position="721"/>
        <end position="748"/>
    </location>
</feature>
<protein>
    <submittedName>
        <fullName evidence="3">Uncharacterized protein</fullName>
    </submittedName>
</protein>
<feature type="compositionally biased region" description="Basic and acidic residues" evidence="1">
    <location>
        <begin position="303"/>
        <end position="320"/>
    </location>
</feature>
<feature type="compositionally biased region" description="Basic and acidic residues" evidence="1">
    <location>
        <begin position="243"/>
        <end position="263"/>
    </location>
</feature>
<keyword evidence="2" id="KW-0472">Membrane</keyword>
<keyword evidence="5" id="KW-1185">Reference proteome</keyword>
<feature type="compositionally biased region" description="Basic residues" evidence="1">
    <location>
        <begin position="1051"/>
        <end position="1062"/>
    </location>
</feature>
<accession>A0A9P1GRX1</accession>
<feature type="region of interest" description="Disordered" evidence="1">
    <location>
        <begin position="1040"/>
        <end position="1074"/>
    </location>
</feature>
<feature type="region of interest" description="Disordered" evidence="1">
    <location>
        <begin position="1"/>
        <end position="612"/>
    </location>
</feature>
<evidence type="ECO:0000313" key="4">
    <source>
        <dbReference type="EMBL" id="CAL4807018.1"/>
    </source>
</evidence>
<feature type="compositionally biased region" description="Basic and acidic residues" evidence="1">
    <location>
        <begin position="81"/>
        <end position="101"/>
    </location>
</feature>
<evidence type="ECO:0000256" key="1">
    <source>
        <dbReference type="SAM" id="MobiDB-lite"/>
    </source>
</evidence>
<dbReference type="AlphaFoldDB" id="A0A9P1GRX1"/>
<evidence type="ECO:0000256" key="2">
    <source>
        <dbReference type="SAM" id="Phobius"/>
    </source>
</evidence>
<feature type="compositionally biased region" description="Low complexity" evidence="1">
    <location>
        <begin position="782"/>
        <end position="805"/>
    </location>
</feature>
<feature type="compositionally biased region" description="Basic and acidic residues" evidence="1">
    <location>
        <begin position="134"/>
        <end position="152"/>
    </location>
</feature>
<organism evidence="3">
    <name type="scientific">Cladocopium goreaui</name>
    <dbReference type="NCBI Taxonomy" id="2562237"/>
    <lineage>
        <taxon>Eukaryota</taxon>
        <taxon>Sar</taxon>
        <taxon>Alveolata</taxon>
        <taxon>Dinophyceae</taxon>
        <taxon>Suessiales</taxon>
        <taxon>Symbiodiniaceae</taxon>
        <taxon>Cladocopium</taxon>
    </lineage>
</organism>
<sequence length="1114" mass="117518">MLSEVPAAKGGPSEGGMEGSTSIAKGGKTSIKGKHGKTDAMKGFHPKRSSGDTSGSSEVVSKGSGKFKGKTTVTESYQGLEDGKGKGKFGDTAKGKTDTTKGSHKGSSGDSVGPKGSGMFKGNSDVTENNQGLEDGKGKGKFGDTMKGKTDTMKGSPPKGSSGDSVGPKGSGMFKGNSDVTENNQGLEDGKGKGKFGDTMKGKTDAMKGSHPKGSSGSSEVVSKGSGKFKGNSDVTEIDQGFEDGKGKGKFGDTMKGKTDTVKGYRKGSGDDTSGLTNGVSKGSGKFKGKTTVTESYQGFVDGKGKGKFGDTKGKTDNTKGSHKGSSGDDTSGSADVVSKGSVKGNSDVTENNQGLEDGKGKGKFGDTMKGKTDTMKGSHKGSSGDSVGPKGSGMFKGNSDVTENNQVLEDGKGKGKFGDTMKGKTDTMKGSHPKGSSGDSVGPKGSGMFKGNSDVTENNQGLEDGKGKGKFGDTMKGKTDTTKGYRKGSSGENISGSSEVVSKGAGKFKGKPTVTENNQGLEDGKGKGKFGDTTKGKTDTTKGSHKGSGDDTSGSTVAPKGAGKPRGKTDVTETNQRFVGKGIGDTETGKSDTWEGSHPEGATKGSGKYTGKPLEEDGAAALWYQPLPTLASGYGAMTADQWGKSPKVILDEHETRLWEWVQQANPYALKGAVDTACSHSDFPQFNRDLWEPVEAQKFGTSPAEDVVRFDMWLKKKEISDSLPTPTISPPQKRSNSELGPPPENPEAYKNYWKKFERKGGQSNLSVASTTPGSKSEEALGSSSTTPSRTPSDTSDPAASPDSATGITPDCKKKLDLEGIFRRSTSVRSDGTGDVDMDRLGDGEGPGRGCRPFSFGLGGRVQAMTCFEDMPPDERKRQREALRRRLAGAGLRPGLIQKWQAASSQQAKFEFLRAFMLDPQNLSEITIEAQYVDMAEHDDSSCWVELPLETLRKQYTTPSEIKFLEEQVIAKQPGRAHPQDPSGENQDMRMYWVFRESTDVSRRKQAVGHSVKASGHVPQNRAAMTAVADSLAMRGADFGGKGGTAEAHQTHSGKGKGGKAKGKTGEPPEKKRKAGHIYPYTSTHTYIYIIHLFIIYTHIYICTSYVYTHYIYTH</sequence>
<evidence type="ECO:0000313" key="3">
    <source>
        <dbReference type="EMBL" id="CAI4019706.1"/>
    </source>
</evidence>
<feature type="compositionally biased region" description="Basic and acidic residues" evidence="1">
    <location>
        <begin position="464"/>
        <end position="484"/>
    </location>
</feature>
<dbReference type="Proteomes" id="UP001152797">
    <property type="component" value="Unassembled WGS sequence"/>
</dbReference>
<feature type="compositionally biased region" description="Basic and acidic residues" evidence="1">
    <location>
        <begin position="357"/>
        <end position="377"/>
    </location>
</feature>
<dbReference type="EMBL" id="CAMXCT030006767">
    <property type="protein sequence ID" value="CAL4807018.1"/>
    <property type="molecule type" value="Genomic_DNA"/>
</dbReference>
<feature type="compositionally biased region" description="Basic and acidic residues" evidence="1">
    <location>
        <begin position="188"/>
        <end position="208"/>
    </location>
</feature>
<comment type="caution">
    <text evidence="3">The sequence shown here is derived from an EMBL/GenBank/DDBJ whole genome shotgun (WGS) entry which is preliminary data.</text>
</comment>
<feature type="compositionally biased region" description="Basic and acidic residues" evidence="1">
    <location>
        <begin position="523"/>
        <end position="543"/>
    </location>
</feature>
<feature type="compositionally biased region" description="Basic and acidic residues" evidence="1">
    <location>
        <begin position="410"/>
        <end position="430"/>
    </location>
</feature>
<feature type="compositionally biased region" description="Low complexity" evidence="1">
    <location>
        <begin position="489"/>
        <end position="503"/>
    </location>
</feature>
<feature type="compositionally biased region" description="Low complexity" evidence="1">
    <location>
        <begin position="324"/>
        <end position="334"/>
    </location>
</feature>
<feature type="compositionally biased region" description="Polar residues" evidence="1">
    <location>
        <begin position="761"/>
        <end position="774"/>
    </location>
</feature>
<name>A0A9P1GRX1_9DINO</name>
<feature type="compositionally biased region" description="Low complexity" evidence="1">
    <location>
        <begin position="53"/>
        <end position="74"/>
    </location>
</feature>
<evidence type="ECO:0000313" key="5">
    <source>
        <dbReference type="Proteomes" id="UP001152797"/>
    </source>
</evidence>
<feature type="compositionally biased region" description="Basic and acidic residues" evidence="1">
    <location>
        <begin position="588"/>
        <end position="599"/>
    </location>
</feature>
<gene>
    <name evidence="3" type="ORF">C1SCF055_LOCUS44191</name>
</gene>
<feature type="region of interest" description="Disordered" evidence="1">
    <location>
        <begin position="761"/>
        <end position="811"/>
    </location>
</feature>
<reference evidence="3" key="1">
    <citation type="submission" date="2022-10" db="EMBL/GenBank/DDBJ databases">
        <authorList>
            <person name="Chen Y."/>
            <person name="Dougan E. K."/>
            <person name="Chan C."/>
            <person name="Rhodes N."/>
            <person name="Thang M."/>
        </authorList>
    </citation>
    <scope>NUCLEOTIDE SEQUENCE</scope>
</reference>
<keyword evidence="2" id="KW-1133">Transmembrane helix</keyword>
<reference evidence="4 5" key="2">
    <citation type="submission" date="2024-05" db="EMBL/GenBank/DDBJ databases">
        <authorList>
            <person name="Chen Y."/>
            <person name="Shah S."/>
            <person name="Dougan E. K."/>
            <person name="Thang M."/>
            <person name="Chan C."/>
        </authorList>
    </citation>
    <scope>NUCLEOTIDE SEQUENCE [LARGE SCALE GENOMIC DNA]</scope>
</reference>
<feature type="compositionally biased region" description="Polar residues" evidence="1">
    <location>
        <begin position="722"/>
        <end position="738"/>
    </location>
</feature>
<keyword evidence="2" id="KW-0812">Transmembrane</keyword>
<dbReference type="EMBL" id="CAMXCT020006767">
    <property type="protein sequence ID" value="CAL1173081.1"/>
    <property type="molecule type" value="Genomic_DNA"/>
</dbReference>